<evidence type="ECO:0000256" key="6">
    <source>
        <dbReference type="ARBA" id="ARBA00022832"/>
    </source>
</evidence>
<reference evidence="13" key="1">
    <citation type="submission" date="2023-07" db="EMBL/GenBank/DDBJ databases">
        <authorList>
            <consortium name="CYATHOMIX"/>
        </authorList>
    </citation>
    <scope>NUCLEOTIDE SEQUENCE</scope>
    <source>
        <strain evidence="13">N/A</strain>
    </source>
</reference>
<evidence type="ECO:0000313" key="14">
    <source>
        <dbReference type="Proteomes" id="UP001176961"/>
    </source>
</evidence>
<evidence type="ECO:0000256" key="9">
    <source>
        <dbReference type="ARBA" id="ARBA00023136"/>
    </source>
</evidence>
<keyword evidence="5" id="KW-0812">Transmembrane</keyword>
<evidence type="ECO:0000256" key="1">
    <source>
        <dbReference type="ARBA" id="ARBA00004141"/>
    </source>
</evidence>
<keyword evidence="3 11" id="KW-0444">Lipid biosynthesis</keyword>
<dbReference type="GO" id="GO:0005789">
    <property type="term" value="C:endoplasmic reticulum membrane"/>
    <property type="evidence" value="ECO:0007669"/>
    <property type="project" value="TreeGrafter"/>
</dbReference>
<keyword evidence="7" id="KW-1133">Transmembrane helix</keyword>
<dbReference type="Pfam" id="PF01151">
    <property type="entry name" value="ELO"/>
    <property type="match status" value="1"/>
</dbReference>
<comment type="similarity">
    <text evidence="11">Belongs to the ELO family.</text>
</comment>
<gene>
    <name evidence="13" type="ORF">CYNAS_LOCUS11857</name>
</gene>
<comment type="caution">
    <text evidence="13">The sequence shown here is derived from an EMBL/GenBank/DDBJ whole genome shotgun (WGS) entry which is preliminary data.</text>
</comment>
<keyword evidence="9" id="KW-0472">Membrane</keyword>
<dbReference type="PANTHER" id="PTHR11157">
    <property type="entry name" value="FATTY ACID ACYL TRANSFERASE-RELATED"/>
    <property type="match status" value="1"/>
</dbReference>
<evidence type="ECO:0000256" key="12">
    <source>
        <dbReference type="SAM" id="MobiDB-lite"/>
    </source>
</evidence>
<dbReference type="GO" id="GO:0042761">
    <property type="term" value="P:very long-chain fatty acid biosynthetic process"/>
    <property type="evidence" value="ECO:0007669"/>
    <property type="project" value="TreeGrafter"/>
</dbReference>
<evidence type="ECO:0000256" key="2">
    <source>
        <dbReference type="ARBA" id="ARBA00005194"/>
    </source>
</evidence>
<dbReference type="InterPro" id="IPR002076">
    <property type="entry name" value="ELO_fam"/>
</dbReference>
<keyword evidence="10 11" id="KW-0275">Fatty acid biosynthesis</keyword>
<protein>
    <recommendedName>
        <fullName evidence="11">Elongation of very long chain fatty acids protein</fullName>
        <ecNumber evidence="11">2.3.1.199</ecNumber>
    </recommendedName>
    <alternativeName>
        <fullName evidence="11">Very-long-chain 3-oxoacyl-CoA synthase</fullName>
    </alternativeName>
</protein>
<dbReference type="EMBL" id="CATQJL010000223">
    <property type="protein sequence ID" value="CAJ0599874.1"/>
    <property type="molecule type" value="Genomic_DNA"/>
</dbReference>
<evidence type="ECO:0000256" key="4">
    <source>
        <dbReference type="ARBA" id="ARBA00022679"/>
    </source>
</evidence>
<evidence type="ECO:0000256" key="5">
    <source>
        <dbReference type="ARBA" id="ARBA00022692"/>
    </source>
</evidence>
<dbReference type="GO" id="GO:0009922">
    <property type="term" value="F:fatty acid elongase activity"/>
    <property type="evidence" value="ECO:0007669"/>
    <property type="project" value="UniProtKB-EC"/>
</dbReference>
<keyword evidence="14" id="KW-1185">Reference proteome</keyword>
<dbReference type="GO" id="GO:0030148">
    <property type="term" value="P:sphingolipid biosynthetic process"/>
    <property type="evidence" value="ECO:0007669"/>
    <property type="project" value="TreeGrafter"/>
</dbReference>
<name>A0AA36GX17_CYLNA</name>
<dbReference type="AlphaFoldDB" id="A0AA36GX17"/>
<evidence type="ECO:0000256" key="7">
    <source>
        <dbReference type="ARBA" id="ARBA00022989"/>
    </source>
</evidence>
<dbReference type="Proteomes" id="UP001176961">
    <property type="component" value="Unassembled WGS sequence"/>
</dbReference>
<keyword evidence="4 11" id="KW-0808">Transferase</keyword>
<dbReference type="EC" id="2.3.1.199" evidence="11"/>
<dbReference type="PANTHER" id="PTHR11157:SF156">
    <property type="entry name" value="FATTY ACID ELONGATION PROTEIN 4-RELATED"/>
    <property type="match status" value="1"/>
</dbReference>
<evidence type="ECO:0000256" key="11">
    <source>
        <dbReference type="RuleBase" id="RU361115"/>
    </source>
</evidence>
<organism evidence="13 14">
    <name type="scientific">Cylicocyclus nassatus</name>
    <name type="common">Nematode worm</name>
    <dbReference type="NCBI Taxonomy" id="53992"/>
    <lineage>
        <taxon>Eukaryota</taxon>
        <taxon>Metazoa</taxon>
        <taxon>Ecdysozoa</taxon>
        <taxon>Nematoda</taxon>
        <taxon>Chromadorea</taxon>
        <taxon>Rhabditida</taxon>
        <taxon>Rhabditina</taxon>
        <taxon>Rhabditomorpha</taxon>
        <taxon>Strongyloidea</taxon>
        <taxon>Strongylidae</taxon>
        <taxon>Cylicocyclus</taxon>
    </lineage>
</organism>
<dbReference type="GO" id="GO:0019367">
    <property type="term" value="P:fatty acid elongation, saturated fatty acid"/>
    <property type="evidence" value="ECO:0007669"/>
    <property type="project" value="TreeGrafter"/>
</dbReference>
<comment type="subcellular location">
    <subcellularLocation>
        <location evidence="1">Membrane</location>
        <topology evidence="1">Multi-pass membrane protein</topology>
    </subcellularLocation>
</comment>
<comment type="pathway">
    <text evidence="2">Lipid metabolism; fatty acid biosynthesis.</text>
</comment>
<feature type="region of interest" description="Disordered" evidence="12">
    <location>
        <begin position="363"/>
        <end position="386"/>
    </location>
</feature>
<keyword evidence="6 11" id="KW-0276">Fatty acid metabolism</keyword>
<comment type="catalytic activity">
    <reaction evidence="11">
        <text>a very-long-chain acyl-CoA + malonyl-CoA + H(+) = a very-long-chain 3-oxoacyl-CoA + CO2 + CoA</text>
        <dbReference type="Rhea" id="RHEA:32727"/>
        <dbReference type="ChEBI" id="CHEBI:15378"/>
        <dbReference type="ChEBI" id="CHEBI:16526"/>
        <dbReference type="ChEBI" id="CHEBI:57287"/>
        <dbReference type="ChEBI" id="CHEBI:57384"/>
        <dbReference type="ChEBI" id="CHEBI:90725"/>
        <dbReference type="ChEBI" id="CHEBI:90736"/>
        <dbReference type="EC" id="2.3.1.199"/>
    </reaction>
</comment>
<feature type="region of interest" description="Disordered" evidence="12">
    <location>
        <begin position="551"/>
        <end position="571"/>
    </location>
</feature>
<evidence type="ECO:0000256" key="10">
    <source>
        <dbReference type="ARBA" id="ARBA00023160"/>
    </source>
</evidence>
<sequence length="571" mass="64938">MDFIKQLNKFEPYKKFESSAFDGVYKYRFAFPFEHINDPRFWTVDIFQRYWYHSFTISILYIMLVKALQKAMVNRKPFSLEKPLIVWNCSLAAFSILGTLRTSEDIFSGIYKHGILKNLCITSDSHSVAGFWILLFTLSKIVELGDTVFIVLRKRRLIFLHCYHHAAVLVYSLHTIAEHGTPGRCFVFMNFFSHSLMYSYYAAKAKRMEPSKEAQAVDEHMDAENMPAAIQDLKKKGGEVEKAKHAPAVQSKADWSAVRTKLEQLCVGITAFAFKGQGRGTQRGVSLLSPLEKGHLLFKCGDDYALKAVLKLAYDTCIDWTDFLCNTDAITKHAKIEGHSIERSYNEALQAFRREIEGQATKELPTKSGPVGYATFEGGSPMERDGTRGRVATKVATTFARLLDVLEEWRSYKAWVIVWPLDSNPADDVPQKMMVAAKEYLEEGGKIVTAWPPITSKNHDLWRELSGLWKTFDETLIQCDKGRQVFTTASNFGMKGKLFIEAGAPEGGAQFFNSYVGTAMNKYIYECVRRRAVDAHLPELDVYRPRIRTSRTMSPSGEGMSGPWPLKRRPM</sequence>
<evidence type="ECO:0000256" key="8">
    <source>
        <dbReference type="ARBA" id="ARBA00023098"/>
    </source>
</evidence>
<evidence type="ECO:0000256" key="3">
    <source>
        <dbReference type="ARBA" id="ARBA00022516"/>
    </source>
</evidence>
<accession>A0AA36GX17</accession>
<proteinExistence type="inferred from homology"/>
<evidence type="ECO:0000313" key="13">
    <source>
        <dbReference type="EMBL" id="CAJ0599874.1"/>
    </source>
</evidence>
<keyword evidence="8 11" id="KW-0443">Lipid metabolism</keyword>
<dbReference type="GO" id="GO:0034626">
    <property type="term" value="P:fatty acid elongation, polyunsaturated fatty acid"/>
    <property type="evidence" value="ECO:0007669"/>
    <property type="project" value="TreeGrafter"/>
</dbReference>
<dbReference type="GO" id="GO:0034625">
    <property type="term" value="P:fatty acid elongation, monounsaturated fatty acid"/>
    <property type="evidence" value="ECO:0007669"/>
    <property type="project" value="TreeGrafter"/>
</dbReference>